<dbReference type="GO" id="GO:0008233">
    <property type="term" value="F:peptidase activity"/>
    <property type="evidence" value="ECO:0007669"/>
    <property type="project" value="UniProtKB-KW"/>
</dbReference>
<evidence type="ECO:0000313" key="5">
    <source>
        <dbReference type="Proteomes" id="UP000054735"/>
    </source>
</evidence>
<dbReference type="Proteomes" id="UP000054735">
    <property type="component" value="Unassembled WGS sequence"/>
</dbReference>
<dbReference type="Pfam" id="PF03797">
    <property type="entry name" value="Autotransporter"/>
    <property type="match status" value="1"/>
</dbReference>
<dbReference type="GO" id="GO:0006508">
    <property type="term" value="P:proteolysis"/>
    <property type="evidence" value="ECO:0007669"/>
    <property type="project" value="UniProtKB-KW"/>
</dbReference>
<reference evidence="3 5" key="1">
    <citation type="submission" date="2015-11" db="EMBL/GenBank/DDBJ databases">
        <title>Genomic analysis of 38 Legionella species identifies large and diverse effector repertoires.</title>
        <authorList>
            <person name="Burstein D."/>
            <person name="Amaro F."/>
            <person name="Zusman T."/>
            <person name="Lifshitz Z."/>
            <person name="Cohen O."/>
            <person name="Gilbert J.A."/>
            <person name="Pupko T."/>
            <person name="Shuman H.A."/>
            <person name="Segal G."/>
        </authorList>
    </citation>
    <scope>NUCLEOTIDE SEQUENCE [LARGE SCALE GENOMIC DNA]</scope>
    <source>
        <strain evidence="3 5">CDC#1407-AL-14</strain>
    </source>
</reference>
<protein>
    <submittedName>
        <fullName evidence="4">Extracellular serine protease</fullName>
        <ecNumber evidence="4">3.4.21.-</ecNumber>
    </submittedName>
</protein>
<dbReference type="InterPro" id="IPR006315">
    <property type="entry name" value="OM_autotransptr_brl_dom"/>
</dbReference>
<dbReference type="NCBIfam" id="TIGR02601">
    <property type="entry name" value="autotrns_rpt"/>
    <property type="match status" value="1"/>
</dbReference>
<keyword evidence="4" id="KW-0645">Protease</keyword>
<accession>A0A378IBH3</accession>
<dbReference type="NCBIfam" id="TIGR01414">
    <property type="entry name" value="autotrans_barl"/>
    <property type="match status" value="1"/>
</dbReference>
<name>A0A378IBH3_9GAMM</name>
<dbReference type="Gene3D" id="2.40.128.130">
    <property type="entry name" value="Autotransporter beta-domain"/>
    <property type="match status" value="1"/>
</dbReference>
<proteinExistence type="predicted"/>
<dbReference type="SUPFAM" id="SSF51126">
    <property type="entry name" value="Pectin lyase-like"/>
    <property type="match status" value="1"/>
</dbReference>
<evidence type="ECO:0000313" key="4">
    <source>
        <dbReference type="EMBL" id="STX32578.1"/>
    </source>
</evidence>
<dbReference type="SMART" id="SM00869">
    <property type="entry name" value="Autotransporter"/>
    <property type="match status" value="1"/>
</dbReference>
<feature type="domain" description="Autotransporter" evidence="2">
    <location>
        <begin position="670"/>
        <end position="949"/>
    </location>
</feature>
<dbReference type="EC" id="3.4.21.-" evidence="4"/>
<organism evidence="4 6">
    <name type="scientific">Legionella birminghamensis</name>
    <dbReference type="NCBI Taxonomy" id="28083"/>
    <lineage>
        <taxon>Bacteria</taxon>
        <taxon>Pseudomonadati</taxon>
        <taxon>Pseudomonadota</taxon>
        <taxon>Gammaproteobacteria</taxon>
        <taxon>Legionellales</taxon>
        <taxon>Legionellaceae</taxon>
        <taxon>Legionella</taxon>
    </lineage>
</organism>
<dbReference type="InterPro" id="IPR030895">
    <property type="entry name" value="T5SS_PEPC_rpt"/>
</dbReference>
<keyword evidence="4" id="KW-0378">Hydrolase</keyword>
<evidence type="ECO:0000313" key="3">
    <source>
        <dbReference type="EMBL" id="KTC74304.1"/>
    </source>
</evidence>
<dbReference type="STRING" id="28083.Lbir_0890"/>
<keyword evidence="1" id="KW-0732">Signal</keyword>
<evidence type="ECO:0000259" key="2">
    <source>
        <dbReference type="PROSITE" id="PS51208"/>
    </source>
</evidence>
<evidence type="ECO:0000313" key="6">
    <source>
        <dbReference type="Proteomes" id="UP000255066"/>
    </source>
</evidence>
<dbReference type="AlphaFoldDB" id="A0A378IBH3"/>
<keyword evidence="5" id="KW-1185">Reference proteome</keyword>
<sequence>MHRKDLHRIKLGLLPIMLGLSSNLFAYAPLPLASSYNDSQKDIPLFSSLTPLFATLFWIGGNGQWSNDANWTGGVEPTSTDFAIIDAAVTVDITNYAAAAQGLNLDSGATLLVNAGGSLTTGYSGSFNDLIIGNLGAASLQINGGTVNSESAVIGLSSTGIGAASITSGGVWNSNFLTVGYGGTGTLNIVDGTLNSNFLSVGAFGNGTVNIGDGILTTNDSIIAERFGSGVVNVVGANAVWNNANTLTVGLSAFGGTGTLNITNGGRVTDTTALIGGLGAGQFEGGVGIATISGAGSIWLNTNTLSIGNDLAKGTVNISDGALVIAGTTKVGSFATQANLNISGTPGSRGILSTGQLTTAFSQNVNATFDGGILQATVNQTNFISGFNPGELVIATGGLFVDSQAFTVVANSVFSGIGGLTKLGSGHLILNGDQLYTGPTEVLDGQLTVNGRLSGNMLVGPNSRLSGNVTTGSTILQGVIAPGNSIGTIVVAGDYTQTAGSVYEAEINPLGQSDFIHVLGTATLEPGAGLFVLKEPGLYNTTHYTLLTADGGLTGTYSNFTQNMPLIDLVLSYDANNVYLDIFRNQTPIAFFGQTANQMNTAVGVESLGAGNPVYDALINLPDSVSINDALNRLSGEIYASSVAALVDESRYVRDALWTYLDNPAGVNTQQINGINFWTQAFGAWGRLDGNVNAAKMKRDTQGIFIGGDTHIGQQSGVGILGGYSQSDFRVSKRFSKNDIDNYHLGLYGYTRINQFTLNAAASYSWQDGDTYRNVEFPLFSNRLNASPDARTKQVFGEVGYLFDLNALSIKPVANLAYVDAEVDTLREAGGAASLYAQEASQHMTYSTLGAREKSLLYTGSNYNLSQRLFLGWQHAYDNLIPNTNLAFSSGSAAFSIYGTPLARNALVLDASLQAQHLSKNMLLSLAYFGQFSDQVRDQGVAARFSWHFA</sequence>
<reference evidence="4 6" key="2">
    <citation type="submission" date="2018-06" db="EMBL/GenBank/DDBJ databases">
        <authorList>
            <consortium name="Pathogen Informatics"/>
            <person name="Doyle S."/>
        </authorList>
    </citation>
    <scope>NUCLEOTIDE SEQUENCE [LARGE SCALE GENOMIC DNA]</scope>
    <source>
        <strain evidence="4 6">NCTC12437</strain>
    </source>
</reference>
<evidence type="ECO:0000256" key="1">
    <source>
        <dbReference type="ARBA" id="ARBA00022729"/>
    </source>
</evidence>
<dbReference type="GO" id="GO:0019867">
    <property type="term" value="C:outer membrane"/>
    <property type="evidence" value="ECO:0007669"/>
    <property type="project" value="InterPro"/>
</dbReference>
<dbReference type="InterPro" id="IPR011050">
    <property type="entry name" value="Pectin_lyase_fold/virulence"/>
</dbReference>
<dbReference type="PROSITE" id="PS51208">
    <property type="entry name" value="AUTOTRANSPORTER"/>
    <property type="match status" value="1"/>
</dbReference>
<dbReference type="RefSeq" id="WP_058522989.1">
    <property type="nucleotide sequence ID" value="NZ_CAAAHV010000001.1"/>
</dbReference>
<dbReference type="NCBIfam" id="TIGR04393">
    <property type="entry name" value="rpt_T5SS_PEPC"/>
    <property type="match status" value="2"/>
</dbReference>
<gene>
    <name evidence="3" type="ORF">Lbir_0890</name>
    <name evidence="4" type="ORF">NCTC12437_02372</name>
</gene>
<dbReference type="SUPFAM" id="SSF103515">
    <property type="entry name" value="Autotransporter"/>
    <property type="match status" value="1"/>
</dbReference>
<dbReference type="InterPro" id="IPR036709">
    <property type="entry name" value="Autotransporte_beta_dom_sf"/>
</dbReference>
<dbReference type="EMBL" id="LNXT01000011">
    <property type="protein sequence ID" value="KTC74304.1"/>
    <property type="molecule type" value="Genomic_DNA"/>
</dbReference>
<dbReference type="EMBL" id="UGNW01000001">
    <property type="protein sequence ID" value="STX32578.1"/>
    <property type="molecule type" value="Genomic_DNA"/>
</dbReference>
<dbReference type="InterPro" id="IPR013425">
    <property type="entry name" value="Autotrns_rpt"/>
</dbReference>
<dbReference type="InterPro" id="IPR005546">
    <property type="entry name" value="Autotransporte_beta"/>
</dbReference>
<dbReference type="Proteomes" id="UP000255066">
    <property type="component" value="Unassembled WGS sequence"/>
</dbReference>